<reference evidence="1 2" key="1">
    <citation type="submission" date="2018-07" db="EMBL/GenBank/DDBJ databases">
        <title>A draft genome of a endophytic bacteria, a new species of Pedobacter.</title>
        <authorList>
            <person name="Zhang Z.D."/>
            <person name="Chen Z.J."/>
        </authorList>
    </citation>
    <scope>NUCLEOTIDE SEQUENCE [LARGE SCALE GENOMIC DNA]</scope>
    <source>
        <strain evidence="1 2">RS10</strain>
    </source>
</reference>
<dbReference type="SUPFAM" id="SSF52540">
    <property type="entry name" value="P-loop containing nucleoside triphosphate hydrolases"/>
    <property type="match status" value="1"/>
</dbReference>
<evidence type="ECO:0000313" key="2">
    <source>
        <dbReference type="Proteomes" id="UP000252081"/>
    </source>
</evidence>
<evidence type="ECO:0000313" key="1">
    <source>
        <dbReference type="EMBL" id="RBQ06805.1"/>
    </source>
</evidence>
<keyword evidence="2" id="KW-1185">Reference proteome</keyword>
<protein>
    <submittedName>
        <fullName evidence="1">Uncharacterized protein</fullName>
    </submittedName>
</protein>
<dbReference type="Gene3D" id="3.40.50.300">
    <property type="entry name" value="P-loop containing nucleotide triphosphate hydrolases"/>
    <property type="match status" value="1"/>
</dbReference>
<dbReference type="PANTHER" id="PTHR43581">
    <property type="entry name" value="ATP/GTP PHOSPHATASE"/>
    <property type="match status" value="1"/>
</dbReference>
<sequence>MKFIRIANVGPLKEIAIDLNKVNVFMGPQGSGKSTIAKIISYCSWVEKNVSINQSLDDYQNDHDFFEKRLTSFHKLNGYFNKNSEIQYSSDALDIDYRHRKFSIKWKDRYAYKRKKISYIPSERNLVILPEIEKVELPHNNLRSFLFDWLDSRKAFNVDNNLEVLDLDYSYYFNDIHKENHVISKNRTNDIHLSDASSGLQSLIPMLTTIEYNTSLIYNGESTSFELDEIRRDTSRKLLYEFIIGKIYPDKYHTESLTKEEIDHINSLISHATGELQKSIDQYHRIMDNLFRTSGSDLIIEEPEQNVFPATQKTFVYSLLEKIINSPHEHSLTLTTHSPYILYAINSCIMYSLVKPKLSEAEHKTLICTHSELSPKIISIYELVDGKINHIQGKDGLIEANYFDTIMNGLMEDFYAMLNHYD</sequence>
<dbReference type="AlphaFoldDB" id="A0A366KYU0"/>
<dbReference type="EMBL" id="QNQU01000010">
    <property type="protein sequence ID" value="RBQ06805.1"/>
    <property type="molecule type" value="Genomic_DNA"/>
</dbReference>
<proteinExistence type="predicted"/>
<dbReference type="RefSeq" id="WP_113949368.1">
    <property type="nucleotide sequence ID" value="NZ_QNQU01000010.1"/>
</dbReference>
<accession>A0A366KYU0</accession>
<name>A0A366KYU0_9SPHI</name>
<dbReference type="InterPro" id="IPR051396">
    <property type="entry name" value="Bact_Antivir_Def_Nuclease"/>
</dbReference>
<dbReference type="OrthoDB" id="1098190at2"/>
<organism evidence="1 2">
    <name type="scientific">Pedobacter miscanthi</name>
    <dbReference type="NCBI Taxonomy" id="2259170"/>
    <lineage>
        <taxon>Bacteria</taxon>
        <taxon>Pseudomonadati</taxon>
        <taxon>Bacteroidota</taxon>
        <taxon>Sphingobacteriia</taxon>
        <taxon>Sphingobacteriales</taxon>
        <taxon>Sphingobacteriaceae</taxon>
        <taxon>Pedobacter</taxon>
    </lineage>
</organism>
<dbReference type="PANTHER" id="PTHR43581:SF2">
    <property type="entry name" value="EXCINUCLEASE ATPASE SUBUNIT"/>
    <property type="match status" value="1"/>
</dbReference>
<dbReference type="Proteomes" id="UP000252081">
    <property type="component" value="Unassembled WGS sequence"/>
</dbReference>
<gene>
    <name evidence="1" type="ORF">DRW42_13635</name>
</gene>
<dbReference type="InterPro" id="IPR027417">
    <property type="entry name" value="P-loop_NTPase"/>
</dbReference>
<comment type="caution">
    <text evidence="1">The sequence shown here is derived from an EMBL/GenBank/DDBJ whole genome shotgun (WGS) entry which is preliminary data.</text>
</comment>